<feature type="compositionally biased region" description="Polar residues" evidence="1">
    <location>
        <begin position="257"/>
        <end position="273"/>
    </location>
</feature>
<accession>A0ABV0QD04</accession>
<feature type="region of interest" description="Disordered" evidence="1">
    <location>
        <begin position="202"/>
        <end position="279"/>
    </location>
</feature>
<evidence type="ECO:0000313" key="4">
    <source>
        <dbReference type="Proteomes" id="UP001434883"/>
    </source>
</evidence>
<name>A0ABV0QD04_9TELE</name>
<dbReference type="Pfam" id="PF07292">
    <property type="entry name" value="NID"/>
    <property type="match status" value="1"/>
</dbReference>
<protein>
    <recommendedName>
        <fullName evidence="2">NID domain-containing protein</fullName>
    </recommendedName>
</protein>
<dbReference type="EMBL" id="JAHRIN010008627">
    <property type="protein sequence ID" value="MEQ2193694.1"/>
    <property type="molecule type" value="Genomic_DNA"/>
</dbReference>
<dbReference type="Gene3D" id="3.30.70.330">
    <property type="match status" value="1"/>
</dbReference>
<reference evidence="3 4" key="1">
    <citation type="submission" date="2021-06" db="EMBL/GenBank/DDBJ databases">
        <authorList>
            <person name="Palmer J.M."/>
        </authorList>
    </citation>
    <scope>NUCLEOTIDE SEQUENCE [LARGE SCALE GENOMIC DNA]</scope>
    <source>
        <strain evidence="3 4">XC_2019</strain>
        <tissue evidence="3">Muscle</tissue>
    </source>
</reference>
<dbReference type="InterPro" id="IPR012677">
    <property type="entry name" value="Nucleotide-bd_a/b_plait_sf"/>
</dbReference>
<organism evidence="3 4">
    <name type="scientific">Xenoophorus captivus</name>
    <dbReference type="NCBI Taxonomy" id="1517983"/>
    <lineage>
        <taxon>Eukaryota</taxon>
        <taxon>Metazoa</taxon>
        <taxon>Chordata</taxon>
        <taxon>Craniata</taxon>
        <taxon>Vertebrata</taxon>
        <taxon>Euteleostomi</taxon>
        <taxon>Actinopterygii</taxon>
        <taxon>Neopterygii</taxon>
        <taxon>Teleostei</taxon>
        <taxon>Neoteleostei</taxon>
        <taxon>Acanthomorphata</taxon>
        <taxon>Ovalentaria</taxon>
        <taxon>Atherinomorphae</taxon>
        <taxon>Cyprinodontiformes</taxon>
        <taxon>Goodeidae</taxon>
        <taxon>Xenoophorus</taxon>
    </lineage>
</organism>
<comment type="caution">
    <text evidence="3">The sequence shown here is derived from an EMBL/GenBank/DDBJ whole genome shotgun (WGS) entry which is preliminary data.</text>
</comment>
<evidence type="ECO:0000256" key="1">
    <source>
        <dbReference type="SAM" id="MobiDB-lite"/>
    </source>
</evidence>
<sequence length="513" mass="57284">MMPNPASSYQTVVGVQPTPSLALTGNQQSNMANQMQGMMVQYPPIHGYSNDRRGKRGWRKRGNRELQCLLGSMTTAMAESSKTVVVSGVPEVLQLSRMVDKLTVHFQCRRRSHGGDVEVVKYPTNMKGVAFVTFDRVEATVDLSVFGTNQASLIKSLQSAHRSIRFQALPLEKKASIEGPFSAVRALKEDLVRRASCLTPSTQTAGVKLSERPPNLRLGSENNPTSCRGTKAKQEAAASSSLSKSLQSTGKAREIQSRISPNASLRQKGSNESLAGGSLRRADGEEIRIGTVSSSELKRLPVEKTFTNQQRDNSLQNHSRSDKIPATQSNANVLKDPAGSMRNSNVPANRPRKGSALSAETSEEFWVDLYTFRYIERFHKQELIMWLEGIDMSTQDMEEIGLIRILLTEKQPFEATSRTLKDALKNLETLMNRWQSNLRVHEVFYNKAKFDKQKLIQICKDVSSLLDNVLYVFEDSSIKVIGPSVDSHLFFKELEDCMDKYSTVNPMIGKSKW</sequence>
<proteinExistence type="predicted"/>
<dbReference type="Proteomes" id="UP001434883">
    <property type="component" value="Unassembled WGS sequence"/>
</dbReference>
<evidence type="ECO:0000313" key="3">
    <source>
        <dbReference type="EMBL" id="MEQ2193694.1"/>
    </source>
</evidence>
<evidence type="ECO:0000259" key="2">
    <source>
        <dbReference type="Pfam" id="PF07292"/>
    </source>
</evidence>
<dbReference type="PANTHER" id="PTHR15225">
    <property type="entry name" value="INTERFERON-INDUCED PROTEIN 35/NMI N-MYC/STAT INTERACTING PROTEIN"/>
    <property type="match status" value="1"/>
</dbReference>
<feature type="region of interest" description="Disordered" evidence="1">
    <location>
        <begin position="300"/>
        <end position="357"/>
    </location>
</feature>
<gene>
    <name evidence="3" type="ORF">XENOCAPTIV_010173</name>
</gene>
<feature type="compositionally biased region" description="Low complexity" evidence="1">
    <location>
        <begin position="235"/>
        <end position="248"/>
    </location>
</feature>
<keyword evidence="4" id="KW-1185">Reference proteome</keyword>
<feature type="compositionally biased region" description="Polar residues" evidence="1">
    <location>
        <begin position="305"/>
        <end position="318"/>
    </location>
</feature>
<dbReference type="InterPro" id="IPR009909">
    <property type="entry name" value="Nmi/IFP35_dom"/>
</dbReference>
<dbReference type="PANTHER" id="PTHR15225:SF8">
    <property type="entry name" value="RNA-BINDING PROTEIN 43"/>
    <property type="match status" value="1"/>
</dbReference>
<feature type="domain" description="NID" evidence="2">
    <location>
        <begin position="73"/>
        <end position="118"/>
    </location>
</feature>